<dbReference type="RefSeq" id="XP_001796573.1">
    <property type="nucleotide sequence ID" value="XM_001796521.1"/>
</dbReference>
<feature type="chain" id="PRO_5004178034" evidence="1">
    <location>
        <begin position="29"/>
        <end position="148"/>
    </location>
</feature>
<reference evidence="3" key="1">
    <citation type="journal article" date="2007" name="Plant Cell">
        <title>Dothideomycete-plant interactions illuminated by genome sequencing and EST analysis of the wheat pathogen Stagonospora nodorum.</title>
        <authorList>
            <person name="Hane J.K."/>
            <person name="Lowe R.G."/>
            <person name="Solomon P.S."/>
            <person name="Tan K.C."/>
            <person name="Schoch C.L."/>
            <person name="Spatafora J.W."/>
            <person name="Crous P.W."/>
            <person name="Kodira C."/>
            <person name="Birren B.W."/>
            <person name="Galagan J.E."/>
            <person name="Torriani S.F."/>
            <person name="McDonald B.A."/>
            <person name="Oliver R.P."/>
        </authorList>
    </citation>
    <scope>NUCLEOTIDE SEQUENCE [LARGE SCALE GENOMIC DNA]</scope>
    <source>
        <strain evidence="3">SN15 / ATCC MYA-4574 / FGSC 10173</strain>
    </source>
</reference>
<dbReference type="Proteomes" id="UP000001055">
    <property type="component" value="Unassembled WGS sequence"/>
</dbReference>
<dbReference type="EMBL" id="CH445333">
    <property type="protein sequence ID" value="EAT86022.2"/>
    <property type="molecule type" value="Genomic_DNA"/>
</dbReference>
<evidence type="ECO:0000313" key="3">
    <source>
        <dbReference type="Proteomes" id="UP000001055"/>
    </source>
</evidence>
<dbReference type="InParanoid" id="Q0UPX3"/>
<gene>
    <name evidence="2" type="ORF">SNOG_06191</name>
</gene>
<evidence type="ECO:0000256" key="1">
    <source>
        <dbReference type="SAM" id="SignalP"/>
    </source>
</evidence>
<keyword evidence="1" id="KW-0732">Signal</keyword>
<dbReference type="KEGG" id="pno:SNOG_06191"/>
<dbReference type="AlphaFoldDB" id="Q0UPX3"/>
<name>Q0UPX3_PHANO</name>
<protein>
    <submittedName>
        <fullName evidence="2">Uncharacterized protein</fullName>
    </submittedName>
</protein>
<sequence>MIISYKKMKLQLPVLLATLAALAPTTLANDKQLCYITDDLDQRETWYTEAEPRCSAYWHPSLGLPSKIVECHSGKWHTREVCDKEHYCESEDLAFSWSVTYVGVLDAQGRPSCEGVLAEKFKNHQSLASWAKTATAFPTTKRFPTTMA</sequence>
<accession>Q0UPX3</accession>
<dbReference type="VEuPathDB" id="FungiDB:JI435_061910"/>
<organism evidence="2 3">
    <name type="scientific">Phaeosphaeria nodorum (strain SN15 / ATCC MYA-4574 / FGSC 10173)</name>
    <name type="common">Glume blotch fungus</name>
    <name type="synonym">Parastagonospora nodorum</name>
    <dbReference type="NCBI Taxonomy" id="321614"/>
    <lineage>
        <taxon>Eukaryota</taxon>
        <taxon>Fungi</taxon>
        <taxon>Dikarya</taxon>
        <taxon>Ascomycota</taxon>
        <taxon>Pezizomycotina</taxon>
        <taxon>Dothideomycetes</taxon>
        <taxon>Pleosporomycetidae</taxon>
        <taxon>Pleosporales</taxon>
        <taxon>Pleosporineae</taxon>
        <taxon>Phaeosphaeriaceae</taxon>
        <taxon>Parastagonospora</taxon>
    </lineage>
</organism>
<proteinExistence type="predicted"/>
<dbReference type="GeneID" id="5973452"/>
<evidence type="ECO:0000313" key="2">
    <source>
        <dbReference type="EMBL" id="EAT86022.2"/>
    </source>
</evidence>
<feature type="signal peptide" evidence="1">
    <location>
        <begin position="1"/>
        <end position="28"/>
    </location>
</feature>